<protein>
    <submittedName>
        <fullName evidence="2">Uncharacterized protein</fullName>
    </submittedName>
</protein>
<evidence type="ECO:0000313" key="2">
    <source>
        <dbReference type="EMBL" id="KAH7362034.1"/>
    </source>
</evidence>
<dbReference type="Proteomes" id="UP000813385">
    <property type="component" value="Unassembled WGS sequence"/>
</dbReference>
<comment type="caution">
    <text evidence="2">The sequence shown here is derived from an EMBL/GenBank/DDBJ whole genome shotgun (WGS) entry which is preliminary data.</text>
</comment>
<gene>
    <name evidence="2" type="ORF">B0T11DRAFT_280047</name>
</gene>
<evidence type="ECO:0000256" key="1">
    <source>
        <dbReference type="SAM" id="Phobius"/>
    </source>
</evidence>
<keyword evidence="3" id="KW-1185">Reference proteome</keyword>
<sequence length="72" mass="8193">MASMAASLTLCFIRTHAFLATPKSWASYNVPQSAKMWPLASYLTSLLVTMVAALPPQKWRPLMMFWTRRRCG</sequence>
<accession>A0A8K0TH78</accession>
<organism evidence="2 3">
    <name type="scientific">Plectosphaerella cucumerina</name>
    <dbReference type="NCBI Taxonomy" id="40658"/>
    <lineage>
        <taxon>Eukaryota</taxon>
        <taxon>Fungi</taxon>
        <taxon>Dikarya</taxon>
        <taxon>Ascomycota</taxon>
        <taxon>Pezizomycotina</taxon>
        <taxon>Sordariomycetes</taxon>
        <taxon>Hypocreomycetidae</taxon>
        <taxon>Glomerellales</taxon>
        <taxon>Plectosphaerellaceae</taxon>
        <taxon>Plectosphaerella</taxon>
    </lineage>
</organism>
<name>A0A8K0TH78_9PEZI</name>
<keyword evidence="1" id="KW-0812">Transmembrane</keyword>
<keyword evidence="1" id="KW-1133">Transmembrane helix</keyword>
<dbReference type="EMBL" id="JAGPXD010000003">
    <property type="protein sequence ID" value="KAH7362034.1"/>
    <property type="molecule type" value="Genomic_DNA"/>
</dbReference>
<proteinExistence type="predicted"/>
<dbReference type="AlphaFoldDB" id="A0A8K0TH78"/>
<evidence type="ECO:0000313" key="3">
    <source>
        <dbReference type="Proteomes" id="UP000813385"/>
    </source>
</evidence>
<feature type="transmembrane region" description="Helical" evidence="1">
    <location>
        <begin position="36"/>
        <end position="54"/>
    </location>
</feature>
<keyword evidence="1" id="KW-0472">Membrane</keyword>
<reference evidence="2" key="1">
    <citation type="journal article" date="2021" name="Nat. Commun.">
        <title>Genetic determinants of endophytism in the Arabidopsis root mycobiome.</title>
        <authorList>
            <person name="Mesny F."/>
            <person name="Miyauchi S."/>
            <person name="Thiergart T."/>
            <person name="Pickel B."/>
            <person name="Atanasova L."/>
            <person name="Karlsson M."/>
            <person name="Huettel B."/>
            <person name="Barry K.W."/>
            <person name="Haridas S."/>
            <person name="Chen C."/>
            <person name="Bauer D."/>
            <person name="Andreopoulos W."/>
            <person name="Pangilinan J."/>
            <person name="LaButti K."/>
            <person name="Riley R."/>
            <person name="Lipzen A."/>
            <person name="Clum A."/>
            <person name="Drula E."/>
            <person name="Henrissat B."/>
            <person name="Kohler A."/>
            <person name="Grigoriev I.V."/>
            <person name="Martin F.M."/>
            <person name="Hacquard S."/>
        </authorList>
    </citation>
    <scope>NUCLEOTIDE SEQUENCE</scope>
    <source>
        <strain evidence="2">MPI-CAGE-AT-0016</strain>
    </source>
</reference>